<keyword evidence="1" id="KW-0732">Signal</keyword>
<evidence type="ECO:0000313" key="4">
    <source>
        <dbReference type="Proteomes" id="UP001172457"/>
    </source>
</evidence>
<dbReference type="AlphaFoldDB" id="A0AA38SY65"/>
<evidence type="ECO:0000256" key="1">
    <source>
        <dbReference type="SAM" id="SignalP"/>
    </source>
</evidence>
<dbReference type="InterPro" id="IPR058594">
    <property type="entry name" value="PB1-like_dom_pln"/>
</dbReference>
<organism evidence="3 4">
    <name type="scientific">Centaurea solstitialis</name>
    <name type="common">yellow star-thistle</name>
    <dbReference type="NCBI Taxonomy" id="347529"/>
    <lineage>
        <taxon>Eukaryota</taxon>
        <taxon>Viridiplantae</taxon>
        <taxon>Streptophyta</taxon>
        <taxon>Embryophyta</taxon>
        <taxon>Tracheophyta</taxon>
        <taxon>Spermatophyta</taxon>
        <taxon>Magnoliopsida</taxon>
        <taxon>eudicotyledons</taxon>
        <taxon>Gunneridae</taxon>
        <taxon>Pentapetalae</taxon>
        <taxon>asterids</taxon>
        <taxon>campanulids</taxon>
        <taxon>Asterales</taxon>
        <taxon>Asteraceae</taxon>
        <taxon>Carduoideae</taxon>
        <taxon>Cardueae</taxon>
        <taxon>Centaureinae</taxon>
        <taxon>Centaurea</taxon>
    </lineage>
</organism>
<feature type="chain" id="PRO_5041258725" description="PB1-like domain-containing protein" evidence="1">
    <location>
        <begin position="21"/>
        <end position="240"/>
    </location>
</feature>
<evidence type="ECO:0000313" key="3">
    <source>
        <dbReference type="EMBL" id="KAJ9540608.1"/>
    </source>
</evidence>
<proteinExistence type="predicted"/>
<dbReference type="Pfam" id="PF26130">
    <property type="entry name" value="PB1-like"/>
    <property type="match status" value="1"/>
</dbReference>
<accession>A0AA38SY65</accession>
<feature type="domain" description="PB1-like" evidence="2">
    <location>
        <begin position="109"/>
        <end position="207"/>
    </location>
</feature>
<gene>
    <name evidence="3" type="ORF">OSB04_027114</name>
</gene>
<dbReference type="EMBL" id="JARYMX010000007">
    <property type="protein sequence ID" value="KAJ9540608.1"/>
    <property type="molecule type" value="Genomic_DNA"/>
</dbReference>
<protein>
    <recommendedName>
        <fullName evidence="2">PB1-like domain-containing protein</fullName>
    </recommendedName>
</protein>
<name>A0AA38SY65_9ASTR</name>
<comment type="caution">
    <text evidence="3">The sequence shown here is derived from an EMBL/GenBank/DDBJ whole genome shotgun (WGS) entry which is preliminary data.</text>
</comment>
<keyword evidence="4" id="KW-1185">Reference proteome</keyword>
<evidence type="ECO:0000259" key="2">
    <source>
        <dbReference type="Pfam" id="PF26130"/>
    </source>
</evidence>
<sequence>MTTRTTFSLVFMIMVASVVSRNTPSPLTDTIATNNNHDDTMVGTTRTVVMTSVPVQRVARKVQAYNTASSGPSDRGYLEMVGTLWQVKTYHEGDQIDEFVDVYDAYPELVALKIHHGGKFTKFPGRRYERGKIHIVDLVDPDKFSVLELEEMMKEIGYKSPRPTYYHFVVPGKDLDYGLHALGSDRDVIEMLKFVDGCKVFEIYTEHWVSRVNTYDRSPGVSKVVIEQLPDEVPDEVPPE</sequence>
<dbReference type="Proteomes" id="UP001172457">
    <property type="component" value="Chromosome 7"/>
</dbReference>
<feature type="signal peptide" evidence="1">
    <location>
        <begin position="1"/>
        <end position="20"/>
    </location>
</feature>
<reference evidence="3" key="1">
    <citation type="submission" date="2023-03" db="EMBL/GenBank/DDBJ databases">
        <title>Chromosome-scale reference genome and RAD-based genetic map of yellow starthistle (Centaurea solstitialis) reveal putative structural variation and QTLs associated with invader traits.</title>
        <authorList>
            <person name="Reatini B."/>
            <person name="Cang F.A."/>
            <person name="Jiang Q."/>
            <person name="Mckibben M.T.W."/>
            <person name="Barker M.S."/>
            <person name="Rieseberg L.H."/>
            <person name="Dlugosch K.M."/>
        </authorList>
    </citation>
    <scope>NUCLEOTIDE SEQUENCE</scope>
    <source>
        <strain evidence="3">CAN-66</strain>
        <tissue evidence="3">Leaf</tissue>
    </source>
</reference>